<feature type="transmembrane region" description="Helical" evidence="1">
    <location>
        <begin position="156"/>
        <end position="180"/>
    </location>
</feature>
<dbReference type="STRING" id="33978.A6M13_13000"/>
<feature type="transmembrane region" description="Helical" evidence="1">
    <location>
        <begin position="65"/>
        <end position="83"/>
    </location>
</feature>
<keyword evidence="1" id="KW-0812">Transmembrane</keyword>
<dbReference type="Proteomes" id="UP000093199">
    <property type="component" value="Unassembled WGS sequence"/>
</dbReference>
<feature type="transmembrane region" description="Helical" evidence="1">
    <location>
        <begin position="127"/>
        <end position="144"/>
    </location>
</feature>
<dbReference type="PANTHER" id="PTHR38457:SF1">
    <property type="entry name" value="REGULATOR ABRB-RELATED"/>
    <property type="match status" value="1"/>
</dbReference>
<proteinExistence type="predicted"/>
<feature type="transmembrane region" description="Helical" evidence="1">
    <location>
        <begin position="240"/>
        <end position="265"/>
    </location>
</feature>
<evidence type="ECO:0008006" key="4">
    <source>
        <dbReference type="Google" id="ProtNLM"/>
    </source>
</evidence>
<dbReference type="Pfam" id="PF05145">
    <property type="entry name" value="AbrB"/>
    <property type="match status" value="1"/>
</dbReference>
<dbReference type="PANTHER" id="PTHR38457">
    <property type="entry name" value="REGULATOR ABRB-RELATED"/>
    <property type="match status" value="1"/>
</dbReference>
<dbReference type="InterPro" id="IPR017516">
    <property type="entry name" value="AbrB_dup"/>
</dbReference>
<feature type="transmembrane region" description="Helical" evidence="1">
    <location>
        <begin position="39"/>
        <end position="58"/>
    </location>
</feature>
<feature type="transmembrane region" description="Helical" evidence="1">
    <location>
        <begin position="187"/>
        <end position="205"/>
    </location>
</feature>
<dbReference type="PIRSF" id="PIRSF038991">
    <property type="entry name" value="Protein_AbrB"/>
    <property type="match status" value="1"/>
</dbReference>
<keyword evidence="1" id="KW-0472">Membrane</keyword>
<evidence type="ECO:0000313" key="3">
    <source>
        <dbReference type="Proteomes" id="UP000093199"/>
    </source>
</evidence>
<sequence>MVFQLLSIPIPWMLGPLVFVLIGQFFLRNLAWPHALRNSGMVLVGITIGQAFVVDVFLESNVAELIIYLVVLNISLLVFAFMLARLTQRWTGQSFMNALVCSIPGGLSQIIMFAVEQKNIDVAQVTYFHVIRVLAVVILIPFIISPHATESPTVPFVFTDVPALVMLVGVCVIGVPLAAFLRVPTPYILGPVIVVMVLKIYGVDLPVLPTTLQQLAQLCIGAYIGLLLKPHMLKLSPKVLIAGVLNAALLLLITYIGALLLMQALPIHFATAFLATAPGGLDQMGILAAAVGASVSFVTLFQLVRIFFIFFVAMPIVQMMNRKALNTKNASRLFNG</sequence>
<evidence type="ECO:0000313" key="2">
    <source>
        <dbReference type="EMBL" id="OCS86629.1"/>
    </source>
</evidence>
<keyword evidence="3" id="KW-1185">Reference proteome</keyword>
<evidence type="ECO:0000256" key="1">
    <source>
        <dbReference type="SAM" id="Phobius"/>
    </source>
</evidence>
<dbReference type="GO" id="GO:0010468">
    <property type="term" value="P:regulation of gene expression"/>
    <property type="evidence" value="ECO:0007669"/>
    <property type="project" value="InterPro"/>
</dbReference>
<dbReference type="InterPro" id="IPR007820">
    <property type="entry name" value="AbrB_fam"/>
</dbReference>
<organism evidence="2 3">
    <name type="scientific">Caryophanon tenue</name>
    <dbReference type="NCBI Taxonomy" id="33978"/>
    <lineage>
        <taxon>Bacteria</taxon>
        <taxon>Bacillati</taxon>
        <taxon>Bacillota</taxon>
        <taxon>Bacilli</taxon>
        <taxon>Bacillales</taxon>
        <taxon>Caryophanaceae</taxon>
        <taxon>Caryophanon</taxon>
    </lineage>
</organism>
<accession>A0A1C0YHM6</accession>
<name>A0A1C0YHM6_9BACL</name>
<comment type="caution">
    <text evidence="2">The sequence shown here is derived from an EMBL/GenBank/DDBJ whole genome shotgun (WGS) entry which is preliminary data.</text>
</comment>
<dbReference type="AlphaFoldDB" id="A0A1C0YHM6"/>
<keyword evidence="1" id="KW-1133">Transmembrane helix</keyword>
<gene>
    <name evidence="2" type="ORF">A6M13_13000</name>
</gene>
<dbReference type="GO" id="GO:0016020">
    <property type="term" value="C:membrane"/>
    <property type="evidence" value="ECO:0007669"/>
    <property type="project" value="InterPro"/>
</dbReference>
<feature type="transmembrane region" description="Helical" evidence="1">
    <location>
        <begin position="7"/>
        <end position="27"/>
    </location>
</feature>
<protein>
    <recommendedName>
        <fullName evidence="4">Ammonia monooxygenase</fullName>
    </recommendedName>
</protein>
<dbReference type="EMBL" id="MASJ01000010">
    <property type="protein sequence ID" value="OCS86629.1"/>
    <property type="molecule type" value="Genomic_DNA"/>
</dbReference>
<dbReference type="NCBIfam" id="TIGR03082">
    <property type="entry name" value="Gneg_AbrB_dup"/>
    <property type="match status" value="2"/>
</dbReference>
<feature type="transmembrane region" description="Helical" evidence="1">
    <location>
        <begin position="285"/>
        <end position="313"/>
    </location>
</feature>
<reference evidence="2 3" key="1">
    <citation type="submission" date="2016-07" db="EMBL/GenBank/DDBJ databases">
        <title>Caryophanon tenue genome sequencing.</title>
        <authorList>
            <person name="Verma A."/>
            <person name="Pal Y."/>
            <person name="Krishnamurthi S."/>
        </authorList>
    </citation>
    <scope>NUCLEOTIDE SEQUENCE [LARGE SCALE GENOMIC DNA]</scope>
    <source>
        <strain evidence="2 3">DSM 14152</strain>
    </source>
</reference>